<proteinExistence type="predicted"/>
<gene>
    <name evidence="2" type="ORF">B11C_20371</name>
</gene>
<protein>
    <submittedName>
        <fullName evidence="2">Uncharacterized protein</fullName>
    </submittedName>
</protein>
<keyword evidence="1" id="KW-0472">Membrane</keyword>
<evidence type="ECO:0000256" key="1">
    <source>
        <dbReference type="SAM" id="Phobius"/>
    </source>
</evidence>
<dbReference type="AlphaFoldDB" id="E6YYT2"/>
<keyword evidence="1" id="KW-0812">Transmembrane</keyword>
<feature type="transmembrane region" description="Helical" evidence="1">
    <location>
        <begin position="46"/>
        <end position="66"/>
    </location>
</feature>
<evidence type="ECO:0000313" key="2">
    <source>
        <dbReference type="EMBL" id="CBI82093.1"/>
    </source>
</evidence>
<sequence>MQIYGQKTNKAYPLQHIYFESLLVNNDNPACCELENLKYEKLMTNLIQNAIVLIRIIKVMLNYLILQIVKRDLYYLLTPLYINHKFRSSFQHAH</sequence>
<keyword evidence="1" id="KW-1133">Transmembrane helix</keyword>
<reference evidence="2" key="1">
    <citation type="journal article" date="2011" name="PLoS Genet.">
        <title>Parallel evolution of a type IV secretion system in radiating lineages of the host-restricted bacterial pathogen Bartonella.</title>
        <authorList>
            <person name="Engel P."/>
            <person name="Salzburger W."/>
            <person name="Liesch M."/>
            <person name="Chang C.C."/>
            <person name="Maruyama S."/>
            <person name="Lanz C."/>
            <person name="Calteau A."/>
            <person name="Lajus A."/>
            <person name="Medigue C."/>
            <person name="Schuster S.C."/>
            <person name="Dehio C."/>
        </authorList>
    </citation>
    <scope>NUCLEOTIDE SEQUENCE</scope>
    <source>
        <strain evidence="2">R1</strain>
    </source>
</reference>
<dbReference type="EMBL" id="FN645507">
    <property type="protein sequence ID" value="CBI82093.1"/>
    <property type="molecule type" value="Genomic_DNA"/>
</dbReference>
<organism evidence="2">
    <name type="scientific">Bartonella schoenbuchensis (strain DSM 13525 / NCTC 13165 / R1)</name>
    <dbReference type="NCBI Taxonomy" id="687861"/>
    <lineage>
        <taxon>Bacteria</taxon>
        <taxon>Pseudomonadati</taxon>
        <taxon>Pseudomonadota</taxon>
        <taxon>Alphaproteobacteria</taxon>
        <taxon>Hyphomicrobiales</taxon>
        <taxon>Bartonellaceae</taxon>
        <taxon>Bartonella</taxon>
    </lineage>
</organism>
<name>E6YYT2_BARSR</name>
<accession>E6YYT2</accession>